<sequence>MQETLLALSLIAITGLTGVTARMLRLRVPMPLIQITVGAGASLAGLNVGLDSELFLLLFISPLLFADAYCIPMREFGELRNTIFAMAIGLVIVSTAGGGMILHWLMPAIPLAAAFALAGALSPTDAISVSGILRGGSVPPRLLNLLQGEALLNDASGLVCFKFAVAATTTGLFSLKTASANFVWVAAGGIVTGIVIGFLLSRLEAFLLRAGLNDPSSYTLQTLMAPFAIYLIAEHIETSGILAVVSAGMTMRMSGIMNKTRIETRLQTTAVWEIAGFTLNGIVFLLLGLQLPSLIVHAQQVRLDGGFSPWEIPLAIIALQVTMSLIRFIWVVLSDGCQHLVAHLRQRIYAVLSWPEKLVLALSGTRGTITLAAVLSLPGDTEFPERALIITIAAGVIVTSLLLASFSLPYMLKILPAQGESGNAAQQEIDDTRATLVTTAITLLQREATRNNDSANKITPDMQLAHDTAVPLLLHEYQEQLQSLDSQQSNPDKEHEFSLRNRRAELALRLMIIRAQRDTLHRLLRKGKINNSTESIFVREMDIHEQELHNEAKALPHASTP</sequence>
<organism evidence="12 13">
    <name type="scientific">Acetobacter thailandicus</name>
    <dbReference type="NCBI Taxonomy" id="1502842"/>
    <lineage>
        <taxon>Bacteria</taxon>
        <taxon>Pseudomonadati</taxon>
        <taxon>Pseudomonadota</taxon>
        <taxon>Alphaproteobacteria</taxon>
        <taxon>Acetobacterales</taxon>
        <taxon>Acetobacteraceae</taxon>
        <taxon>Acetobacter</taxon>
    </lineage>
</organism>
<keyword evidence="5 10" id="KW-1133">Transmembrane helix</keyword>
<evidence type="ECO:0000259" key="11">
    <source>
        <dbReference type="Pfam" id="PF00999"/>
    </source>
</evidence>
<dbReference type="PANTHER" id="PTHR10110">
    <property type="entry name" value="SODIUM/HYDROGEN EXCHANGER"/>
    <property type="match status" value="1"/>
</dbReference>
<dbReference type="Proteomes" id="UP001301152">
    <property type="component" value="Unassembled WGS sequence"/>
</dbReference>
<dbReference type="Gene3D" id="6.10.140.1330">
    <property type="match status" value="1"/>
</dbReference>
<keyword evidence="3" id="KW-1003">Cell membrane</keyword>
<evidence type="ECO:0000256" key="5">
    <source>
        <dbReference type="ARBA" id="ARBA00022989"/>
    </source>
</evidence>
<keyword evidence="10" id="KW-0050">Antiport</keyword>
<evidence type="ECO:0000313" key="12">
    <source>
        <dbReference type="EMBL" id="MCX2562795.1"/>
    </source>
</evidence>
<feature type="transmembrane region" description="Helical" evidence="10">
    <location>
        <begin position="111"/>
        <end position="133"/>
    </location>
</feature>
<feature type="transmembrane region" description="Helical" evidence="10">
    <location>
        <begin position="312"/>
        <end position="333"/>
    </location>
</feature>
<evidence type="ECO:0000256" key="3">
    <source>
        <dbReference type="ARBA" id="ARBA00022475"/>
    </source>
</evidence>
<feature type="transmembrane region" description="Helical" evidence="10">
    <location>
        <begin position="182"/>
        <end position="203"/>
    </location>
</feature>
<keyword evidence="2 10" id="KW-0813">Transport</keyword>
<comment type="caution">
    <text evidence="12">The sequence shown here is derived from an EMBL/GenBank/DDBJ whole genome shotgun (WGS) entry which is preliminary data.</text>
</comment>
<evidence type="ECO:0000256" key="7">
    <source>
        <dbReference type="ARBA" id="ARBA00023065"/>
    </source>
</evidence>
<feature type="domain" description="Cation/H+ exchanger transmembrane" evidence="11">
    <location>
        <begin position="15"/>
        <end position="413"/>
    </location>
</feature>
<name>A0ABT3QBY4_9PROT</name>
<dbReference type="EMBL" id="JAPIUZ010000001">
    <property type="protein sequence ID" value="MCX2562795.1"/>
    <property type="molecule type" value="Genomic_DNA"/>
</dbReference>
<reference evidence="12 13" key="1">
    <citation type="submission" date="2022-11" db="EMBL/GenBank/DDBJ databases">
        <title>Genome sequencing of Acetobacter type strain.</title>
        <authorList>
            <person name="Heo J."/>
            <person name="Lee D."/>
            <person name="Han B.-H."/>
            <person name="Hong S.-B."/>
            <person name="Kwon S.-W."/>
        </authorList>
    </citation>
    <scope>NUCLEOTIDE SEQUENCE [LARGE SCALE GENOMIC DNA]</scope>
    <source>
        <strain evidence="12 13">KACC 21253</strain>
    </source>
</reference>
<evidence type="ECO:0000256" key="8">
    <source>
        <dbReference type="ARBA" id="ARBA00023136"/>
    </source>
</evidence>
<evidence type="ECO:0000256" key="2">
    <source>
        <dbReference type="ARBA" id="ARBA00022448"/>
    </source>
</evidence>
<accession>A0ABT3QBY4</accession>
<evidence type="ECO:0000313" key="13">
    <source>
        <dbReference type="Proteomes" id="UP001301152"/>
    </source>
</evidence>
<feature type="transmembrane region" description="Helical" evidence="10">
    <location>
        <begin position="270"/>
        <end position="292"/>
    </location>
</feature>
<comment type="subcellular location">
    <subcellularLocation>
        <location evidence="10">Cell inner membrane</location>
        <topology evidence="10">Multi-pass membrane protein</topology>
    </subcellularLocation>
    <subcellularLocation>
        <location evidence="1">Cell membrane</location>
        <topology evidence="1">Multi-pass membrane protein</topology>
    </subcellularLocation>
</comment>
<keyword evidence="9 10" id="KW-0739">Sodium transport</keyword>
<keyword evidence="7 10" id="KW-0406">Ion transport</keyword>
<feature type="transmembrane region" description="Helical" evidence="10">
    <location>
        <begin position="83"/>
        <end position="105"/>
    </location>
</feature>
<feature type="transmembrane region" description="Helical" evidence="10">
    <location>
        <begin position="387"/>
        <end position="408"/>
    </location>
</feature>
<dbReference type="Pfam" id="PF00999">
    <property type="entry name" value="Na_H_Exchanger"/>
    <property type="match status" value="1"/>
</dbReference>
<evidence type="ECO:0000256" key="10">
    <source>
        <dbReference type="RuleBase" id="RU366002"/>
    </source>
</evidence>
<dbReference type="InterPro" id="IPR006153">
    <property type="entry name" value="Cation/H_exchanger_TM"/>
</dbReference>
<feature type="transmembrane region" description="Helical" evidence="10">
    <location>
        <begin position="354"/>
        <end position="375"/>
    </location>
</feature>
<keyword evidence="4 10" id="KW-0812">Transmembrane</keyword>
<dbReference type="InterPro" id="IPR004705">
    <property type="entry name" value="Cation/H_exchanger_CPA1_bac"/>
</dbReference>
<feature type="transmembrane region" description="Helical" evidence="10">
    <location>
        <begin position="223"/>
        <end position="249"/>
    </location>
</feature>
<evidence type="ECO:0000256" key="4">
    <source>
        <dbReference type="ARBA" id="ARBA00022692"/>
    </source>
</evidence>
<keyword evidence="8 10" id="KW-0472">Membrane</keyword>
<comment type="caution">
    <text evidence="10">Lacks conserved residue(s) required for the propagation of feature annotation.</text>
</comment>
<evidence type="ECO:0000256" key="1">
    <source>
        <dbReference type="ARBA" id="ARBA00004651"/>
    </source>
</evidence>
<keyword evidence="6 10" id="KW-0915">Sodium</keyword>
<dbReference type="NCBIfam" id="TIGR00831">
    <property type="entry name" value="a_cpa1"/>
    <property type="match status" value="1"/>
</dbReference>
<feature type="transmembrane region" description="Helical" evidence="10">
    <location>
        <begin position="54"/>
        <end position="71"/>
    </location>
</feature>
<evidence type="ECO:0000256" key="6">
    <source>
        <dbReference type="ARBA" id="ARBA00023053"/>
    </source>
</evidence>
<comment type="similarity">
    <text evidence="10">Belongs to the monovalent cation:proton antiporter 1 (CPA1) transporter (TC 2.A.36) family.</text>
</comment>
<comment type="function">
    <text evidence="10">Na(+)/H(+) antiporter that extrudes sodium in exchange for external protons.</text>
</comment>
<protein>
    <submittedName>
        <fullName evidence="12">Na+/H+ antiporter</fullName>
    </submittedName>
</protein>
<keyword evidence="10" id="KW-0997">Cell inner membrane</keyword>
<evidence type="ECO:0000256" key="9">
    <source>
        <dbReference type="ARBA" id="ARBA00023201"/>
    </source>
</evidence>
<dbReference type="InterPro" id="IPR018422">
    <property type="entry name" value="Cation/H_exchanger_CPA1"/>
</dbReference>
<proteinExistence type="inferred from homology"/>
<keyword evidence="13" id="KW-1185">Reference proteome</keyword>
<dbReference type="RefSeq" id="WP_265792420.1">
    <property type="nucleotide sequence ID" value="NZ_JAPIUZ010000001.1"/>
</dbReference>
<dbReference type="PANTHER" id="PTHR10110:SF86">
    <property type="entry name" value="SODIUM_HYDROGEN EXCHANGER 7"/>
    <property type="match status" value="1"/>
</dbReference>
<gene>
    <name evidence="12" type="ORF">OQ497_02265</name>
</gene>